<dbReference type="EMBL" id="CAJNOQ010015736">
    <property type="protein sequence ID" value="CAF1367608.1"/>
    <property type="molecule type" value="Genomic_DNA"/>
</dbReference>
<dbReference type="EMBL" id="CAJOBC010073591">
    <property type="protein sequence ID" value="CAF4250924.1"/>
    <property type="molecule type" value="Genomic_DNA"/>
</dbReference>
<gene>
    <name evidence="1" type="ORF">GPM918_LOCUS31695</name>
    <name evidence="2" type="ORF">SRO942_LOCUS32344</name>
</gene>
<evidence type="ECO:0000313" key="1">
    <source>
        <dbReference type="EMBL" id="CAF1367608.1"/>
    </source>
</evidence>
<sequence>MTVSHAADQQLNRT</sequence>
<keyword evidence="3" id="KW-1185">Reference proteome</keyword>
<comment type="caution">
    <text evidence="1">The sequence shown here is derived from an EMBL/GenBank/DDBJ whole genome shotgun (WGS) entry which is preliminary data.</text>
</comment>
<proteinExistence type="predicted"/>
<protein>
    <submittedName>
        <fullName evidence="1">Uncharacterized protein</fullName>
    </submittedName>
</protein>
<name>A0A815ISV9_9BILA</name>
<dbReference type="Proteomes" id="UP000663829">
    <property type="component" value="Unassembled WGS sequence"/>
</dbReference>
<organism evidence="1 3">
    <name type="scientific">Didymodactylos carnosus</name>
    <dbReference type="NCBI Taxonomy" id="1234261"/>
    <lineage>
        <taxon>Eukaryota</taxon>
        <taxon>Metazoa</taxon>
        <taxon>Spiralia</taxon>
        <taxon>Gnathifera</taxon>
        <taxon>Rotifera</taxon>
        <taxon>Eurotatoria</taxon>
        <taxon>Bdelloidea</taxon>
        <taxon>Philodinida</taxon>
        <taxon>Philodinidae</taxon>
        <taxon>Didymodactylos</taxon>
    </lineage>
</organism>
<reference evidence="1" key="1">
    <citation type="submission" date="2021-02" db="EMBL/GenBank/DDBJ databases">
        <authorList>
            <person name="Nowell W R."/>
        </authorList>
    </citation>
    <scope>NUCLEOTIDE SEQUENCE</scope>
</reference>
<evidence type="ECO:0000313" key="2">
    <source>
        <dbReference type="EMBL" id="CAF4250924.1"/>
    </source>
</evidence>
<dbReference type="Proteomes" id="UP000681722">
    <property type="component" value="Unassembled WGS sequence"/>
</dbReference>
<accession>A0A815ISV9</accession>
<feature type="non-terminal residue" evidence="1">
    <location>
        <position position="14"/>
    </location>
</feature>
<evidence type="ECO:0000313" key="3">
    <source>
        <dbReference type="Proteomes" id="UP000663829"/>
    </source>
</evidence>